<organism evidence="2 3">
    <name type="scientific">Trichinella pseudospiralis</name>
    <name type="common">Parasitic roundworm</name>
    <dbReference type="NCBI Taxonomy" id="6337"/>
    <lineage>
        <taxon>Eukaryota</taxon>
        <taxon>Metazoa</taxon>
        <taxon>Ecdysozoa</taxon>
        <taxon>Nematoda</taxon>
        <taxon>Enoplea</taxon>
        <taxon>Dorylaimia</taxon>
        <taxon>Trichinellida</taxon>
        <taxon>Trichinellidae</taxon>
        <taxon>Trichinella</taxon>
    </lineage>
</organism>
<comment type="caution">
    <text evidence="2">The sequence shown here is derived from an EMBL/GenBank/DDBJ whole genome shotgun (WGS) entry which is preliminary data.</text>
</comment>
<gene>
    <name evidence="2" type="ORF">T4A_5789</name>
</gene>
<dbReference type="EMBL" id="JYDR01000034">
    <property type="protein sequence ID" value="KRY73406.1"/>
    <property type="molecule type" value="Genomic_DNA"/>
</dbReference>
<protein>
    <submittedName>
        <fullName evidence="2">Uncharacterized protein</fullName>
    </submittedName>
</protein>
<name>A0A0V1EHW7_TRIPS</name>
<keyword evidence="1" id="KW-0472">Membrane</keyword>
<keyword evidence="1" id="KW-0812">Transmembrane</keyword>
<dbReference type="AlphaFoldDB" id="A0A0V1EHW7"/>
<keyword evidence="1" id="KW-1133">Transmembrane helix</keyword>
<dbReference type="Proteomes" id="UP000054632">
    <property type="component" value="Unassembled WGS sequence"/>
</dbReference>
<proteinExistence type="predicted"/>
<reference evidence="2 3" key="1">
    <citation type="submission" date="2015-01" db="EMBL/GenBank/DDBJ databases">
        <title>Evolution of Trichinella species and genotypes.</title>
        <authorList>
            <person name="Korhonen P.K."/>
            <person name="Edoardo P."/>
            <person name="Giuseppe L.R."/>
            <person name="Gasser R.B."/>
        </authorList>
    </citation>
    <scope>NUCLEOTIDE SEQUENCE [LARGE SCALE GENOMIC DNA]</scope>
    <source>
        <strain evidence="2">ISS13</strain>
    </source>
</reference>
<accession>A0A0V1EHW7</accession>
<evidence type="ECO:0000256" key="1">
    <source>
        <dbReference type="SAM" id="Phobius"/>
    </source>
</evidence>
<evidence type="ECO:0000313" key="3">
    <source>
        <dbReference type="Proteomes" id="UP000054632"/>
    </source>
</evidence>
<feature type="transmembrane region" description="Helical" evidence="1">
    <location>
        <begin position="57"/>
        <end position="77"/>
    </location>
</feature>
<sequence length="80" mass="8992">MALKQLISIEQHFYDVSVACKTTLESILLRKKSSQQGLGLHIGVYVNQVFTYRQVKYRTGCGSLSFFLIVLSAYVTLGET</sequence>
<evidence type="ECO:0000313" key="2">
    <source>
        <dbReference type="EMBL" id="KRY73406.1"/>
    </source>
</evidence>